<dbReference type="AlphaFoldDB" id="A0A9X1QLM2"/>
<comment type="caution">
    <text evidence="3">The sequence shown here is derived from an EMBL/GenBank/DDBJ whole genome shotgun (WGS) entry which is preliminary data.</text>
</comment>
<name>A0A9X1QLM2_9SPHN</name>
<dbReference type="PROSITE" id="PS50222">
    <property type="entry name" value="EF_HAND_2"/>
    <property type="match status" value="1"/>
</dbReference>
<dbReference type="InterPro" id="IPR018247">
    <property type="entry name" value="EF_Hand_1_Ca_BS"/>
</dbReference>
<keyword evidence="4" id="KW-1185">Reference proteome</keyword>
<dbReference type="Proteomes" id="UP001139410">
    <property type="component" value="Unassembled WGS sequence"/>
</dbReference>
<feature type="domain" description="EF-hand" evidence="2">
    <location>
        <begin position="69"/>
        <end position="104"/>
    </location>
</feature>
<gene>
    <name evidence="3" type="ORF">LVY65_03770</name>
</gene>
<organism evidence="3 4">
    <name type="scientific">Sphingomonas cremea</name>
    <dbReference type="NCBI Taxonomy" id="2904799"/>
    <lineage>
        <taxon>Bacteria</taxon>
        <taxon>Pseudomonadati</taxon>
        <taxon>Pseudomonadota</taxon>
        <taxon>Alphaproteobacteria</taxon>
        <taxon>Sphingomonadales</taxon>
        <taxon>Sphingomonadaceae</taxon>
        <taxon>Sphingomonas</taxon>
    </lineage>
</organism>
<dbReference type="GO" id="GO:0005509">
    <property type="term" value="F:calcium ion binding"/>
    <property type="evidence" value="ECO:0007669"/>
    <property type="project" value="InterPro"/>
</dbReference>
<sequence length="233" mass="26116">MPVPALIVPFLILVAAAEEPPIVVKAYPWAPFISPMGEPFRPPTTGEAPIARWFSRADQNGDGILTAEEMLADADRFFARLDDNHDGLIDPQEIAEYEYELAPDVQVNSQWKRPRGEAAPKPEWEPPWDDPRKREDRYDGYRTDGLQGAARYGLLNIPQPVASADADFNRVITLAEFRQAASYRFKLLDDQGQGRIALPELEARLPARPKGKHAKPRKDVVDTRIGLPLPKGE</sequence>
<proteinExistence type="predicted"/>
<dbReference type="InterPro" id="IPR011992">
    <property type="entry name" value="EF-hand-dom_pair"/>
</dbReference>
<dbReference type="RefSeq" id="WP_235066668.1">
    <property type="nucleotide sequence ID" value="NZ_JAKFGM010000001.1"/>
</dbReference>
<reference evidence="3" key="1">
    <citation type="submission" date="2022-01" db="EMBL/GenBank/DDBJ databases">
        <authorList>
            <person name="Jo J.-H."/>
            <person name="Im W.-T."/>
        </authorList>
    </citation>
    <scope>NUCLEOTIDE SEQUENCE</scope>
    <source>
        <strain evidence="3">G124</strain>
    </source>
</reference>
<accession>A0A9X1QLM2</accession>
<protein>
    <submittedName>
        <fullName evidence="3">EF-hand domain-containing protein</fullName>
    </submittedName>
</protein>
<dbReference type="SUPFAM" id="SSF47473">
    <property type="entry name" value="EF-hand"/>
    <property type="match status" value="1"/>
</dbReference>
<dbReference type="EMBL" id="JAKFGM010000001">
    <property type="protein sequence ID" value="MCF2514188.1"/>
    <property type="molecule type" value="Genomic_DNA"/>
</dbReference>
<feature type="compositionally biased region" description="Basic and acidic residues" evidence="1">
    <location>
        <begin position="114"/>
        <end position="137"/>
    </location>
</feature>
<dbReference type="InterPro" id="IPR002048">
    <property type="entry name" value="EF_hand_dom"/>
</dbReference>
<evidence type="ECO:0000256" key="1">
    <source>
        <dbReference type="SAM" id="MobiDB-lite"/>
    </source>
</evidence>
<dbReference type="Pfam" id="PF13202">
    <property type="entry name" value="EF-hand_5"/>
    <property type="match status" value="2"/>
</dbReference>
<evidence type="ECO:0000313" key="4">
    <source>
        <dbReference type="Proteomes" id="UP001139410"/>
    </source>
</evidence>
<evidence type="ECO:0000259" key="2">
    <source>
        <dbReference type="PROSITE" id="PS50222"/>
    </source>
</evidence>
<dbReference type="Gene3D" id="1.10.238.10">
    <property type="entry name" value="EF-hand"/>
    <property type="match status" value="1"/>
</dbReference>
<evidence type="ECO:0000313" key="3">
    <source>
        <dbReference type="EMBL" id="MCF2514188.1"/>
    </source>
</evidence>
<feature type="region of interest" description="Disordered" evidence="1">
    <location>
        <begin position="108"/>
        <end position="137"/>
    </location>
</feature>
<dbReference type="PROSITE" id="PS00018">
    <property type="entry name" value="EF_HAND_1"/>
    <property type="match status" value="1"/>
</dbReference>